<evidence type="ECO:0000256" key="1">
    <source>
        <dbReference type="SAM" id="SignalP"/>
    </source>
</evidence>
<feature type="signal peptide" evidence="1">
    <location>
        <begin position="1"/>
        <end position="23"/>
    </location>
</feature>
<organism evidence="2 3">
    <name type="scientific">Globodera pallida</name>
    <name type="common">Potato cyst nematode worm</name>
    <name type="synonym">Heterodera pallida</name>
    <dbReference type="NCBI Taxonomy" id="36090"/>
    <lineage>
        <taxon>Eukaryota</taxon>
        <taxon>Metazoa</taxon>
        <taxon>Ecdysozoa</taxon>
        <taxon>Nematoda</taxon>
        <taxon>Chromadorea</taxon>
        <taxon>Rhabditida</taxon>
        <taxon>Tylenchina</taxon>
        <taxon>Tylenchomorpha</taxon>
        <taxon>Tylenchoidea</taxon>
        <taxon>Heteroderidae</taxon>
        <taxon>Heteroderinae</taxon>
        <taxon>Globodera</taxon>
    </lineage>
</organism>
<evidence type="ECO:0000313" key="2">
    <source>
        <dbReference type="Proteomes" id="UP000050741"/>
    </source>
</evidence>
<sequence>MLKFFTIFIFFFIGVLIISDVGAKSVMKRDSAKLLVKRDGFETCLARYKYDDCSNRMRCCQAFGKTSCSC</sequence>
<reference evidence="3" key="2">
    <citation type="submission" date="2016-06" db="UniProtKB">
        <authorList>
            <consortium name="WormBaseParasite"/>
        </authorList>
    </citation>
    <scope>IDENTIFICATION</scope>
</reference>
<name>A0A183BS32_GLOPA</name>
<keyword evidence="1" id="KW-0732">Signal</keyword>
<evidence type="ECO:0000313" key="3">
    <source>
        <dbReference type="WBParaSite" id="GPLIN_000341800"/>
    </source>
</evidence>
<keyword evidence="2" id="KW-1185">Reference proteome</keyword>
<dbReference type="Proteomes" id="UP000050741">
    <property type="component" value="Unassembled WGS sequence"/>
</dbReference>
<accession>A0A183BS32</accession>
<proteinExistence type="predicted"/>
<dbReference type="AlphaFoldDB" id="A0A183BS32"/>
<dbReference type="WBParaSite" id="GPLIN_000341800">
    <property type="protein sequence ID" value="GPLIN_000341800"/>
    <property type="gene ID" value="GPLIN_000341800"/>
</dbReference>
<protein>
    <submittedName>
        <fullName evidence="3">INVERT_DEFENSINS domain-containing protein</fullName>
    </submittedName>
</protein>
<feature type="chain" id="PRO_5008146528" evidence="1">
    <location>
        <begin position="24"/>
        <end position="70"/>
    </location>
</feature>
<reference evidence="2" key="1">
    <citation type="submission" date="2014-05" db="EMBL/GenBank/DDBJ databases">
        <title>The genome and life-stage specific transcriptomes of Globodera pallida elucidate key aspects of plant parasitism by a cyst nematode.</title>
        <authorList>
            <person name="Cotton J.A."/>
            <person name="Lilley C.J."/>
            <person name="Jones L.M."/>
            <person name="Kikuchi T."/>
            <person name="Reid A.J."/>
            <person name="Thorpe P."/>
            <person name="Tsai I.J."/>
            <person name="Beasley H."/>
            <person name="Blok V."/>
            <person name="Cock P.J.A."/>
            <person name="Van den Akker S.E."/>
            <person name="Holroyd N."/>
            <person name="Hunt M."/>
            <person name="Mantelin S."/>
            <person name="Naghra H."/>
            <person name="Pain A."/>
            <person name="Palomares-Rius J.E."/>
            <person name="Zarowiecki M."/>
            <person name="Berriman M."/>
            <person name="Jones J.T."/>
            <person name="Urwin P.E."/>
        </authorList>
    </citation>
    <scope>NUCLEOTIDE SEQUENCE [LARGE SCALE GENOMIC DNA]</scope>
    <source>
        <strain evidence="2">Lindley</strain>
    </source>
</reference>